<dbReference type="PRINTS" id="PR00956">
    <property type="entry name" value="FLGMOTORFLIN"/>
</dbReference>
<evidence type="ECO:0000256" key="1">
    <source>
        <dbReference type="ARBA" id="ARBA00004413"/>
    </source>
</evidence>
<dbReference type="RefSeq" id="WP_018573977.1">
    <property type="nucleotide sequence ID" value="NZ_CP065725.1"/>
</dbReference>
<dbReference type="AlphaFoldDB" id="A0A378XI17"/>
<feature type="region of interest" description="Disordered" evidence="8">
    <location>
        <begin position="1"/>
        <end position="52"/>
    </location>
</feature>
<gene>
    <name evidence="11" type="primary">fliN</name>
    <name evidence="10" type="ORF">I6G29_07920</name>
    <name evidence="11" type="ORF">NCTC11997_01645</name>
</gene>
<sequence length="147" mass="16104">MSNTTPPSDDINQDDLASEWEKAMAEQAEQAQQASQPETQDTDSIFQSFDPEPQQNVHDISLIKDIPVQISVELGRTRLPIKDILKLGQGSVVELNAAAGEPMDVLINGILIAQGEVVSVNGNYGVRLTDIITPAERLNRLNRSGRR</sequence>
<reference evidence="11 12" key="1">
    <citation type="submission" date="2018-06" db="EMBL/GenBank/DDBJ databases">
        <authorList>
            <consortium name="Pathogen Informatics"/>
            <person name="Doyle S."/>
        </authorList>
    </citation>
    <scope>NUCLEOTIDE SEQUENCE [LARGE SCALE GENOMIC DNA]</scope>
    <source>
        <strain evidence="11 12">NCTC11997</strain>
    </source>
</reference>
<dbReference type="EMBL" id="UGSB01000001">
    <property type="protein sequence ID" value="SUA54862.1"/>
    <property type="molecule type" value="Genomic_DNA"/>
</dbReference>
<dbReference type="EMBL" id="CP065725">
    <property type="protein sequence ID" value="QPT39120.1"/>
    <property type="molecule type" value="Genomic_DNA"/>
</dbReference>
<dbReference type="InterPro" id="IPR012826">
    <property type="entry name" value="FliN"/>
</dbReference>
<evidence type="ECO:0000313" key="12">
    <source>
        <dbReference type="Proteomes" id="UP000254603"/>
    </source>
</evidence>
<reference evidence="10 13" key="2">
    <citation type="submission" date="2020-12" db="EMBL/GenBank/DDBJ databases">
        <title>FDA dAtabase for Regulatory Grade micrObial Sequences (FDA-ARGOS): Supporting development and validation of Infectious Disease Dx tests.</title>
        <authorList>
            <person name="Sproer C."/>
            <person name="Gronow S."/>
            <person name="Severitt S."/>
            <person name="Schroder I."/>
            <person name="Tallon L."/>
            <person name="Sadzewicz L."/>
            <person name="Zhao X."/>
            <person name="Boylan J."/>
            <person name="Ott S."/>
            <person name="Bowen H."/>
            <person name="Vavikolanu K."/>
            <person name="Mehta A."/>
            <person name="Aluvathingal J."/>
            <person name="Nadendla S."/>
            <person name="Lowell S."/>
            <person name="Myers T."/>
            <person name="Yan Y."/>
            <person name="Sichtig H."/>
        </authorList>
    </citation>
    <scope>NUCLEOTIDE SEQUENCE [LARGE SCALE GENOMIC DNA]</scope>
    <source>
        <strain evidence="10 13">FDAARGOS_872</strain>
    </source>
</reference>
<dbReference type="InterPro" id="IPR051469">
    <property type="entry name" value="FliN/MopA/SpaO"/>
</dbReference>
<evidence type="ECO:0000256" key="3">
    <source>
        <dbReference type="ARBA" id="ARBA00021897"/>
    </source>
</evidence>
<feature type="compositionally biased region" description="Low complexity" evidence="8">
    <location>
        <begin position="25"/>
        <end position="38"/>
    </location>
</feature>
<evidence type="ECO:0000256" key="4">
    <source>
        <dbReference type="ARBA" id="ARBA00022475"/>
    </source>
</evidence>
<comment type="subcellular location">
    <subcellularLocation>
        <location evidence="1">Cell membrane</location>
        <topology evidence="1">Peripheral membrane protein</topology>
        <orientation evidence="1">Cytoplasmic side</orientation>
    </subcellularLocation>
</comment>
<dbReference type="Proteomes" id="UP000594903">
    <property type="component" value="Chromosome"/>
</dbReference>
<evidence type="ECO:0000256" key="2">
    <source>
        <dbReference type="ARBA" id="ARBA00009226"/>
    </source>
</evidence>
<proteinExistence type="inferred from homology"/>
<keyword evidence="13" id="KW-1185">Reference proteome</keyword>
<dbReference type="GO" id="GO:0071973">
    <property type="term" value="P:bacterial-type flagellum-dependent cell motility"/>
    <property type="evidence" value="ECO:0007669"/>
    <property type="project" value="InterPro"/>
</dbReference>
<keyword evidence="6" id="KW-0283">Flagellar rotation</keyword>
<dbReference type="Pfam" id="PF01052">
    <property type="entry name" value="FliMN_C"/>
    <property type="match status" value="1"/>
</dbReference>
<feature type="domain" description="Flagellar motor switch protein FliN-like C-terminal" evidence="9">
    <location>
        <begin position="62"/>
        <end position="132"/>
    </location>
</feature>
<organism evidence="11 12">
    <name type="scientific">Oligella ureolytica</name>
    <dbReference type="NCBI Taxonomy" id="90244"/>
    <lineage>
        <taxon>Bacteria</taxon>
        <taxon>Pseudomonadati</taxon>
        <taxon>Pseudomonadota</taxon>
        <taxon>Betaproteobacteria</taxon>
        <taxon>Burkholderiales</taxon>
        <taxon>Alcaligenaceae</taxon>
        <taxon>Oligella</taxon>
    </lineage>
</organism>
<dbReference type="NCBIfam" id="TIGR02480">
    <property type="entry name" value="fliN"/>
    <property type="match status" value="1"/>
</dbReference>
<comment type="similarity">
    <text evidence="2">Belongs to the FliN/MopA/SpaO family.</text>
</comment>
<evidence type="ECO:0000313" key="11">
    <source>
        <dbReference type="EMBL" id="SUA54862.1"/>
    </source>
</evidence>
<dbReference type="STRING" id="1122619.GCA_000373745_00797"/>
<dbReference type="Gene3D" id="2.30.330.10">
    <property type="entry name" value="SpoA-like"/>
    <property type="match status" value="1"/>
</dbReference>
<dbReference type="GO" id="GO:0003774">
    <property type="term" value="F:cytoskeletal motor activity"/>
    <property type="evidence" value="ECO:0007669"/>
    <property type="project" value="InterPro"/>
</dbReference>
<evidence type="ECO:0000313" key="10">
    <source>
        <dbReference type="EMBL" id="QPT39120.1"/>
    </source>
</evidence>
<evidence type="ECO:0000256" key="6">
    <source>
        <dbReference type="ARBA" id="ARBA00022779"/>
    </source>
</evidence>
<evidence type="ECO:0000313" key="13">
    <source>
        <dbReference type="Proteomes" id="UP000594903"/>
    </source>
</evidence>
<evidence type="ECO:0000256" key="7">
    <source>
        <dbReference type="ARBA" id="ARBA00023136"/>
    </source>
</evidence>
<dbReference type="Proteomes" id="UP000254603">
    <property type="component" value="Unassembled WGS sequence"/>
</dbReference>
<protein>
    <recommendedName>
        <fullName evidence="3">Flagellar motor switch protein FliN</fullName>
    </recommendedName>
</protein>
<dbReference type="GO" id="GO:0006935">
    <property type="term" value="P:chemotaxis"/>
    <property type="evidence" value="ECO:0007669"/>
    <property type="project" value="UniProtKB-KW"/>
</dbReference>
<keyword evidence="11" id="KW-0966">Cell projection</keyword>
<dbReference type="GO" id="GO:0009425">
    <property type="term" value="C:bacterial-type flagellum basal body"/>
    <property type="evidence" value="ECO:0007669"/>
    <property type="project" value="InterPro"/>
</dbReference>
<evidence type="ECO:0000256" key="8">
    <source>
        <dbReference type="SAM" id="MobiDB-lite"/>
    </source>
</evidence>
<dbReference type="OrthoDB" id="9773459at2"/>
<keyword evidence="11" id="KW-0969">Cilium</keyword>
<dbReference type="InterPro" id="IPR036429">
    <property type="entry name" value="SpoA-like_sf"/>
</dbReference>
<keyword evidence="11" id="KW-0282">Flagellum</keyword>
<dbReference type="InterPro" id="IPR001172">
    <property type="entry name" value="FliN_T3SS_HrcQb"/>
</dbReference>
<dbReference type="PANTHER" id="PTHR43484">
    <property type="match status" value="1"/>
</dbReference>
<accession>A0A378XI17</accession>
<evidence type="ECO:0000259" key="9">
    <source>
        <dbReference type="Pfam" id="PF01052"/>
    </source>
</evidence>
<dbReference type="InterPro" id="IPR001543">
    <property type="entry name" value="FliN-like_C"/>
</dbReference>
<keyword evidence="7" id="KW-0472">Membrane</keyword>
<evidence type="ECO:0000256" key="5">
    <source>
        <dbReference type="ARBA" id="ARBA00022500"/>
    </source>
</evidence>
<keyword evidence="5" id="KW-0145">Chemotaxis</keyword>
<dbReference type="PANTHER" id="PTHR43484:SF1">
    <property type="entry name" value="FLAGELLAR MOTOR SWITCH PROTEIN FLIN"/>
    <property type="match status" value="1"/>
</dbReference>
<name>A0A378XI17_9BURK</name>
<feature type="compositionally biased region" description="Polar residues" evidence="8">
    <location>
        <begin position="42"/>
        <end position="52"/>
    </location>
</feature>
<keyword evidence="4" id="KW-1003">Cell membrane</keyword>
<dbReference type="SUPFAM" id="SSF101801">
    <property type="entry name" value="Surface presentation of antigens (SPOA)"/>
    <property type="match status" value="1"/>
</dbReference>
<dbReference type="GO" id="GO:0005886">
    <property type="term" value="C:plasma membrane"/>
    <property type="evidence" value="ECO:0007669"/>
    <property type="project" value="UniProtKB-SubCell"/>
</dbReference>